<dbReference type="AlphaFoldDB" id="A0A3B5MKP4"/>
<feature type="compositionally biased region" description="Polar residues" evidence="1">
    <location>
        <begin position="415"/>
        <end position="436"/>
    </location>
</feature>
<feature type="compositionally biased region" description="Polar residues" evidence="1">
    <location>
        <begin position="628"/>
        <end position="649"/>
    </location>
</feature>
<dbReference type="GeneTree" id="ENSGT00950000183199"/>
<feature type="compositionally biased region" description="Low complexity" evidence="1">
    <location>
        <begin position="525"/>
        <end position="541"/>
    </location>
</feature>
<feature type="compositionally biased region" description="Polar residues" evidence="1">
    <location>
        <begin position="334"/>
        <end position="345"/>
    </location>
</feature>
<feature type="compositionally biased region" description="Low complexity" evidence="1">
    <location>
        <begin position="576"/>
        <end position="591"/>
    </location>
</feature>
<feature type="region of interest" description="Disordered" evidence="1">
    <location>
        <begin position="109"/>
        <end position="131"/>
    </location>
</feature>
<dbReference type="PANTHER" id="PTHR11852">
    <property type="entry name" value="PLATELET-ACTIVATING FACTOR ACETYLHYDROLASE"/>
    <property type="match status" value="1"/>
</dbReference>
<feature type="compositionally biased region" description="Polar residues" evidence="1">
    <location>
        <begin position="547"/>
        <end position="558"/>
    </location>
</feature>
<feature type="compositionally biased region" description="Polar residues" evidence="1">
    <location>
        <begin position="686"/>
        <end position="705"/>
    </location>
</feature>
<feature type="region of interest" description="Disordered" evidence="1">
    <location>
        <begin position="407"/>
        <end position="595"/>
    </location>
</feature>
<feature type="compositionally biased region" description="Polar residues" evidence="1">
    <location>
        <begin position="661"/>
        <end position="679"/>
    </location>
</feature>
<dbReference type="InterPro" id="IPR057881">
    <property type="entry name" value="ICE1_C"/>
</dbReference>
<feature type="compositionally biased region" description="Polar residues" evidence="1">
    <location>
        <begin position="71"/>
        <end position="86"/>
    </location>
</feature>
<evidence type="ECO:0000313" key="3">
    <source>
        <dbReference type="Ensembl" id="ENSXCOP00000021711.1"/>
    </source>
</evidence>
<feature type="domain" description="Little elongation complex subunit 1 C-terminal" evidence="2">
    <location>
        <begin position="875"/>
        <end position="1065"/>
    </location>
</feature>
<protein>
    <recommendedName>
        <fullName evidence="2">Little elongation complex subunit 1 C-terminal domain-containing protein</fullName>
    </recommendedName>
</protein>
<name>A0A3B5MKP4_9TELE</name>
<feature type="compositionally biased region" description="Polar residues" evidence="1">
    <location>
        <begin position="121"/>
        <end position="130"/>
    </location>
</feature>
<keyword evidence="4" id="KW-1185">Reference proteome</keyword>
<dbReference type="PANTHER" id="PTHR11852:SF4">
    <property type="entry name" value="LITTLE ELONGATION COMPLEX SUBUNIT 1"/>
    <property type="match status" value="1"/>
</dbReference>
<dbReference type="Proteomes" id="UP000261380">
    <property type="component" value="Unplaced"/>
</dbReference>
<sequence length="1074" mass="116941">MDGEEKNDSPELSEDVQLPKQDQPSRSKTSPLHLNSPKSLSLYKKDNVDILEHISDKKDIGHCGLGGSAELNESSNKVHKNNSSLKNVFPPKLTQSLLLLSNVSEEALSLPDEDMEHSHSENPNNESTDICDTGTVFEKAKENNSDTAIKMDVDMSPGDIPDVTTVVTDGERDATANSGEAENEQCVAQFKSKESLIDTSVTDNQKGHVDSCQDSANLTASGDLCKDSEMPEESPPSSSDSMSCVLNKNLEEGMEVDAGVHCSGENEGNAVQVPREVDVTASPSDLNVCDKPLSPKESPVLNREVEGSRSDLEHEKANSIAPSPKDFDKEETKSTNTPDSASSLSPEKITVDCKSLEDKMHSVCRQLSPSCRLSQVKLLPVETDPNTEKANDKKKVAKNKLLTSEKEIVNKLHSDPTTSSHKISSAIKEQNQSLETFTPVHEQPDLHTNGEENVTPVGSPTATQTPESISHLLSEMGPPLPPVLTPITTPPKAVKPINPSHAIGKLSFPSPMDSSASTTPVKFLSTPNSQQLSYSSSLTSPTHPNGVPSSPLQFSSATPKHALPVPGRLPAKAVNSSPSSSTSPPQEKSMSILNTMDPGSSACTWTLNILKGNVNLSMCSSENLVLPKTTDNQRSGFKTISSASTAFTKTETRGEKRPAGDSSQSKNSKFPKLDSSSADVTDKQESSFSLHSGNEAASSSTVAKDQKKSNTASPCIEFEEPAEQDLIVDYLNKVKKQCFDLLPVVQSHLYVGNLPKKPILREEEKEVISGICRRSLVDEMIVAILTKLKAEKNALCLNYLQALCRVYIGICRQKKYWEKARILAYSILVEDFPDSAKLVLFMVTTWPNVLSHSSLLCQAIHVITQLKAPEGLLGCLSAFLGWEKNPPCDLDQLILRTLTELSSGNNRSFTKHMRYGEDLGAGAWEQIFTLHLLCSHKKWKWTYEHILGKELWPLMNAWVLQPRDQQEPVRDETVATVLRLIGRLGQLGLKEGSVSSLVTVANIINAFGRHGQAEGVPWTVQLAAIYCIYELSPCNPKQALDALAEWRGEAPQNVPPAVASCINQIASICRNVRS</sequence>
<evidence type="ECO:0000259" key="2">
    <source>
        <dbReference type="Pfam" id="PF25817"/>
    </source>
</evidence>
<feature type="compositionally biased region" description="Polar residues" evidence="1">
    <location>
        <begin position="20"/>
        <end position="39"/>
    </location>
</feature>
<proteinExistence type="predicted"/>
<feature type="region of interest" description="Disordered" evidence="1">
    <location>
        <begin position="1"/>
        <end position="41"/>
    </location>
</feature>
<organism evidence="3 4">
    <name type="scientific">Xiphophorus couchianus</name>
    <name type="common">Monterrey platyfish</name>
    <dbReference type="NCBI Taxonomy" id="32473"/>
    <lineage>
        <taxon>Eukaryota</taxon>
        <taxon>Metazoa</taxon>
        <taxon>Chordata</taxon>
        <taxon>Craniata</taxon>
        <taxon>Vertebrata</taxon>
        <taxon>Euteleostomi</taxon>
        <taxon>Actinopterygii</taxon>
        <taxon>Neopterygii</taxon>
        <taxon>Teleostei</taxon>
        <taxon>Neoteleostei</taxon>
        <taxon>Acanthomorphata</taxon>
        <taxon>Ovalentaria</taxon>
        <taxon>Atherinomorphae</taxon>
        <taxon>Cyprinodontiformes</taxon>
        <taxon>Poeciliidae</taxon>
        <taxon>Poeciliinae</taxon>
        <taxon>Xiphophorus</taxon>
    </lineage>
</organism>
<dbReference type="STRING" id="32473.ENSXCOP00000021711"/>
<feature type="compositionally biased region" description="Basic and acidic residues" evidence="1">
    <location>
        <begin position="650"/>
        <end position="659"/>
    </location>
</feature>
<feature type="compositionally biased region" description="Polar residues" evidence="1">
    <location>
        <begin position="456"/>
        <end position="468"/>
    </location>
</feature>
<dbReference type="Pfam" id="PF25817">
    <property type="entry name" value="ICE1_C"/>
    <property type="match status" value="1"/>
</dbReference>
<evidence type="ECO:0000313" key="4">
    <source>
        <dbReference type="Proteomes" id="UP000261380"/>
    </source>
</evidence>
<evidence type="ECO:0000256" key="1">
    <source>
        <dbReference type="SAM" id="MobiDB-lite"/>
    </source>
</evidence>
<dbReference type="Ensembl" id="ENSXCOT00000021975.1">
    <property type="protein sequence ID" value="ENSXCOP00000021711.1"/>
    <property type="gene ID" value="ENSXCOG00000016235.1"/>
</dbReference>
<reference evidence="3" key="2">
    <citation type="submission" date="2025-09" db="UniProtKB">
        <authorList>
            <consortium name="Ensembl"/>
        </authorList>
    </citation>
    <scope>IDENTIFICATION</scope>
</reference>
<feature type="region of interest" description="Disordered" evidence="1">
    <location>
        <begin position="628"/>
        <end position="705"/>
    </location>
</feature>
<feature type="region of interest" description="Disordered" evidence="1">
    <location>
        <begin position="59"/>
        <end position="88"/>
    </location>
</feature>
<accession>A0A3B5MKP4</accession>
<feature type="region of interest" description="Disordered" evidence="1">
    <location>
        <begin position="203"/>
        <end position="348"/>
    </location>
</feature>
<reference evidence="3" key="1">
    <citation type="submission" date="2025-08" db="UniProtKB">
        <authorList>
            <consortium name="Ensembl"/>
        </authorList>
    </citation>
    <scope>IDENTIFICATION</scope>
</reference>
<feature type="compositionally biased region" description="Basic and acidic residues" evidence="1">
    <location>
        <begin position="303"/>
        <end position="317"/>
    </location>
</feature>